<dbReference type="InterPro" id="IPR032675">
    <property type="entry name" value="LRR_dom_sf"/>
</dbReference>
<evidence type="ECO:0000313" key="5">
    <source>
        <dbReference type="Proteomes" id="UP000277204"/>
    </source>
</evidence>
<evidence type="ECO:0000256" key="1">
    <source>
        <dbReference type="ARBA" id="ARBA00022468"/>
    </source>
</evidence>
<dbReference type="PANTHER" id="PTHR24113:SF12">
    <property type="entry name" value="RAN GTPASE-ACTIVATING PROTEIN 1"/>
    <property type="match status" value="1"/>
</dbReference>
<dbReference type="GO" id="GO:0048471">
    <property type="term" value="C:perinuclear region of cytoplasm"/>
    <property type="evidence" value="ECO:0007669"/>
    <property type="project" value="TreeGrafter"/>
</dbReference>
<proteinExistence type="predicted"/>
<dbReference type="GO" id="GO:0006913">
    <property type="term" value="P:nucleocytoplasmic transport"/>
    <property type="evidence" value="ECO:0007669"/>
    <property type="project" value="TreeGrafter"/>
</dbReference>
<reference evidence="4 5" key="1">
    <citation type="submission" date="2018-11" db="EMBL/GenBank/DDBJ databases">
        <authorList>
            <consortium name="Pathogen Informatics"/>
        </authorList>
    </citation>
    <scope>NUCLEOTIDE SEQUENCE [LARGE SCALE GENOMIC DNA]</scope>
    <source>
        <strain evidence="4 5">Zambia</strain>
    </source>
</reference>
<name>A0A183LDT4_9TREM</name>
<dbReference type="SUPFAM" id="SSF52047">
    <property type="entry name" value="RNI-like"/>
    <property type="match status" value="1"/>
</dbReference>
<protein>
    <submittedName>
        <fullName evidence="4">Uncharacterized protein</fullName>
    </submittedName>
</protein>
<dbReference type="AlphaFoldDB" id="A0A183LDT4"/>
<dbReference type="GO" id="GO:0031267">
    <property type="term" value="F:small GTPase binding"/>
    <property type="evidence" value="ECO:0007669"/>
    <property type="project" value="TreeGrafter"/>
</dbReference>
<dbReference type="Gene3D" id="3.80.10.10">
    <property type="entry name" value="Ribonuclease Inhibitor"/>
    <property type="match status" value="1"/>
</dbReference>
<dbReference type="InterPro" id="IPR001611">
    <property type="entry name" value="Leu-rich_rpt"/>
</dbReference>
<dbReference type="EMBL" id="UZAI01000476">
    <property type="protein sequence ID" value="VDO53424.1"/>
    <property type="molecule type" value="Genomic_DNA"/>
</dbReference>
<evidence type="ECO:0000256" key="3">
    <source>
        <dbReference type="ARBA" id="ARBA00022737"/>
    </source>
</evidence>
<dbReference type="GO" id="GO:0005829">
    <property type="term" value="C:cytosol"/>
    <property type="evidence" value="ECO:0007669"/>
    <property type="project" value="TreeGrafter"/>
</dbReference>
<dbReference type="GO" id="GO:0005634">
    <property type="term" value="C:nucleus"/>
    <property type="evidence" value="ECO:0007669"/>
    <property type="project" value="TreeGrafter"/>
</dbReference>
<gene>
    <name evidence="4" type="ORF">SMRZ_LOCUS1959</name>
</gene>
<organism evidence="4 5">
    <name type="scientific">Schistosoma margrebowiei</name>
    <dbReference type="NCBI Taxonomy" id="48269"/>
    <lineage>
        <taxon>Eukaryota</taxon>
        <taxon>Metazoa</taxon>
        <taxon>Spiralia</taxon>
        <taxon>Lophotrochozoa</taxon>
        <taxon>Platyhelminthes</taxon>
        <taxon>Trematoda</taxon>
        <taxon>Digenea</taxon>
        <taxon>Strigeidida</taxon>
        <taxon>Schistosomatoidea</taxon>
        <taxon>Schistosomatidae</taxon>
        <taxon>Schistosoma</taxon>
    </lineage>
</organism>
<evidence type="ECO:0000256" key="2">
    <source>
        <dbReference type="ARBA" id="ARBA00022614"/>
    </source>
</evidence>
<keyword evidence="1" id="KW-0343">GTPase activation</keyword>
<dbReference type="InterPro" id="IPR027038">
    <property type="entry name" value="RanGap"/>
</dbReference>
<dbReference type="PANTHER" id="PTHR24113">
    <property type="entry name" value="RAN GTPASE-ACTIVATING PROTEIN 1"/>
    <property type="match status" value="1"/>
</dbReference>
<sequence length="199" mass="21517">MVVKFEKSGKLYNSFLQDLGCSTISQALASPCFSSEILNSDENQRGLIRLFLSENMITKSSMNKLATGLIRCTRLTTLQLSGNLNIGSSGLFDLKSSLISCPCLKRLGIAFCGIDHDGAACITEILIKTTSRFKVIDLTGNPIGIENCLALLNSSAYLDEKVRIIGLGNRYPPLLLSNISWSTILSGYPNLSSVINSDA</sequence>
<dbReference type="Proteomes" id="UP000277204">
    <property type="component" value="Unassembled WGS sequence"/>
</dbReference>
<evidence type="ECO:0000313" key="4">
    <source>
        <dbReference type="EMBL" id="VDO53424.1"/>
    </source>
</evidence>
<keyword evidence="5" id="KW-1185">Reference proteome</keyword>
<dbReference type="Pfam" id="PF13516">
    <property type="entry name" value="LRR_6"/>
    <property type="match status" value="1"/>
</dbReference>
<keyword evidence="3" id="KW-0677">Repeat</keyword>
<accession>A0A183LDT4</accession>
<dbReference type="GO" id="GO:0005096">
    <property type="term" value="F:GTPase activator activity"/>
    <property type="evidence" value="ECO:0007669"/>
    <property type="project" value="UniProtKB-KW"/>
</dbReference>
<keyword evidence="2" id="KW-0433">Leucine-rich repeat</keyword>